<organism evidence="2 3">
    <name type="scientific">Nocardioides albus</name>
    <dbReference type="NCBI Taxonomy" id="1841"/>
    <lineage>
        <taxon>Bacteria</taxon>
        <taxon>Bacillati</taxon>
        <taxon>Actinomycetota</taxon>
        <taxon>Actinomycetes</taxon>
        <taxon>Propionibacteriales</taxon>
        <taxon>Nocardioidaceae</taxon>
        <taxon>Nocardioides</taxon>
    </lineage>
</organism>
<evidence type="ECO:0000313" key="3">
    <source>
        <dbReference type="Proteomes" id="UP000577707"/>
    </source>
</evidence>
<proteinExistence type="predicted"/>
<evidence type="ECO:0000313" key="2">
    <source>
        <dbReference type="EMBL" id="MBB3091123.1"/>
    </source>
</evidence>
<feature type="compositionally biased region" description="Low complexity" evidence="1">
    <location>
        <begin position="127"/>
        <end position="144"/>
    </location>
</feature>
<feature type="region of interest" description="Disordered" evidence="1">
    <location>
        <begin position="124"/>
        <end position="144"/>
    </location>
</feature>
<evidence type="ECO:0008006" key="4">
    <source>
        <dbReference type="Google" id="ProtNLM"/>
    </source>
</evidence>
<comment type="caution">
    <text evidence="2">The sequence shown here is derived from an EMBL/GenBank/DDBJ whole genome shotgun (WGS) entry which is preliminary data.</text>
</comment>
<gene>
    <name evidence="2" type="ORF">FHS12_004088</name>
</gene>
<keyword evidence="3" id="KW-1185">Reference proteome</keyword>
<reference evidence="2 3" key="1">
    <citation type="submission" date="2020-08" db="EMBL/GenBank/DDBJ databases">
        <title>Genomic Encyclopedia of Type Strains, Phase III (KMG-III): the genomes of soil and plant-associated and newly described type strains.</title>
        <authorList>
            <person name="Whitman W."/>
        </authorList>
    </citation>
    <scope>NUCLEOTIDE SEQUENCE [LARGE SCALE GENOMIC DNA]</scope>
    <source>
        <strain evidence="2 3">CECT 3302</strain>
    </source>
</reference>
<sequence length="144" mass="15201">MAIQRRMNLTIEQVFPAGAFIVGAVEPVQDWDQAALPDGTRPQKIDKETGLPTWTVPVLDADPEAGKNEKTVNVKIVAKHQPVPPANDTGLPFVPVEFTGLVGVPWIDDSGNRPKLQWSLTATGMDAPSARKPAAGAAGSKAAA</sequence>
<name>A0A7W5A7I1_9ACTN</name>
<dbReference type="RefSeq" id="WP_183548853.1">
    <property type="nucleotide sequence ID" value="NZ_BMQT01000008.1"/>
</dbReference>
<dbReference type="EMBL" id="JACHXG010000009">
    <property type="protein sequence ID" value="MBB3091123.1"/>
    <property type="molecule type" value="Genomic_DNA"/>
</dbReference>
<accession>A0A7W5A7I1</accession>
<protein>
    <recommendedName>
        <fullName evidence="4">Plasmid replication, integration and excision activator</fullName>
    </recommendedName>
</protein>
<evidence type="ECO:0000256" key="1">
    <source>
        <dbReference type="SAM" id="MobiDB-lite"/>
    </source>
</evidence>
<dbReference type="AlphaFoldDB" id="A0A7W5A7I1"/>
<feature type="region of interest" description="Disordered" evidence="1">
    <location>
        <begin position="36"/>
        <end position="67"/>
    </location>
</feature>
<dbReference type="Proteomes" id="UP000577707">
    <property type="component" value="Unassembled WGS sequence"/>
</dbReference>